<evidence type="ECO:0000256" key="15">
    <source>
        <dbReference type="ARBA" id="ARBA00043078"/>
    </source>
</evidence>
<accession>A0ABW5MUC6</accession>
<evidence type="ECO:0000256" key="12">
    <source>
        <dbReference type="ARBA" id="ARBA00023326"/>
    </source>
</evidence>
<keyword evidence="12" id="KW-0624">Polysaccharide degradation</keyword>
<dbReference type="SUPFAM" id="SSF51445">
    <property type="entry name" value="(Trans)glycosidases"/>
    <property type="match status" value="1"/>
</dbReference>
<keyword evidence="8" id="KW-0472">Membrane</keyword>
<protein>
    <recommendedName>
        <fullName evidence="15">Endo-1,3-beta-glucanase btgC</fullName>
    </recommendedName>
    <alternativeName>
        <fullName evidence="14">Laminarinase btgC</fullName>
    </alternativeName>
</protein>
<keyword evidence="17" id="KW-1185">Reference proteome</keyword>
<keyword evidence="5" id="KW-0964">Secreted</keyword>
<dbReference type="RefSeq" id="WP_377765499.1">
    <property type="nucleotide sequence ID" value="NZ_JBHULB010000006.1"/>
</dbReference>
<dbReference type="PANTHER" id="PTHR16631">
    <property type="entry name" value="GLUCAN 1,3-BETA-GLUCOSIDASE"/>
    <property type="match status" value="1"/>
</dbReference>
<keyword evidence="7 16" id="KW-0378">Hydrolase</keyword>
<keyword evidence="11" id="KW-0961">Cell wall biogenesis/degradation</keyword>
<keyword evidence="3" id="KW-1003">Cell membrane</keyword>
<dbReference type="InterPro" id="IPR000490">
    <property type="entry name" value="Glyco_hydro_17"/>
</dbReference>
<evidence type="ECO:0000256" key="3">
    <source>
        <dbReference type="ARBA" id="ARBA00022475"/>
    </source>
</evidence>
<comment type="caution">
    <text evidence="16">The sequence shown here is derived from an EMBL/GenBank/DDBJ whole genome shotgun (WGS) entry which is preliminary data.</text>
</comment>
<name>A0ABW5MUC6_9FLAO</name>
<dbReference type="Proteomes" id="UP001597526">
    <property type="component" value="Unassembled WGS sequence"/>
</dbReference>
<keyword evidence="4" id="KW-0134">Cell wall</keyword>
<dbReference type="PANTHER" id="PTHR16631:SF17">
    <property type="entry name" value="GLUCAN ENDO-1,3-BETA-GLUCOSIDASE BTGC"/>
    <property type="match status" value="1"/>
</dbReference>
<evidence type="ECO:0000313" key="16">
    <source>
        <dbReference type="EMBL" id="MFD2585931.1"/>
    </source>
</evidence>
<evidence type="ECO:0000256" key="7">
    <source>
        <dbReference type="ARBA" id="ARBA00022801"/>
    </source>
</evidence>
<gene>
    <name evidence="16" type="ORF">ACFSQJ_03250</name>
</gene>
<evidence type="ECO:0000256" key="13">
    <source>
        <dbReference type="ARBA" id="ARBA00037649"/>
    </source>
</evidence>
<evidence type="ECO:0000256" key="10">
    <source>
        <dbReference type="ARBA" id="ARBA00023277"/>
    </source>
</evidence>
<evidence type="ECO:0000256" key="6">
    <source>
        <dbReference type="ARBA" id="ARBA00022729"/>
    </source>
</evidence>
<dbReference type="Pfam" id="PF00332">
    <property type="entry name" value="Glyco_hydro_17"/>
    <property type="match status" value="1"/>
</dbReference>
<evidence type="ECO:0000256" key="5">
    <source>
        <dbReference type="ARBA" id="ARBA00022525"/>
    </source>
</evidence>
<evidence type="ECO:0000256" key="2">
    <source>
        <dbReference type="ARBA" id="ARBA00004236"/>
    </source>
</evidence>
<evidence type="ECO:0000256" key="8">
    <source>
        <dbReference type="ARBA" id="ARBA00023136"/>
    </source>
</evidence>
<keyword evidence="9" id="KW-0325">Glycoprotein</keyword>
<keyword evidence="10" id="KW-0119">Carbohydrate metabolism</keyword>
<reference evidence="17" key="1">
    <citation type="journal article" date="2019" name="Int. J. Syst. Evol. Microbiol.">
        <title>The Global Catalogue of Microorganisms (GCM) 10K type strain sequencing project: providing services to taxonomists for standard genome sequencing and annotation.</title>
        <authorList>
            <consortium name="The Broad Institute Genomics Platform"/>
            <consortium name="The Broad Institute Genome Sequencing Center for Infectious Disease"/>
            <person name="Wu L."/>
            <person name="Ma J."/>
        </authorList>
    </citation>
    <scope>NUCLEOTIDE SEQUENCE [LARGE SCALE GENOMIC DNA]</scope>
    <source>
        <strain evidence="17">KCTC 52368</strain>
    </source>
</reference>
<dbReference type="InterPro" id="IPR050732">
    <property type="entry name" value="Beta-glucan_modifiers"/>
</dbReference>
<comment type="function">
    <text evidence="13">Glucanases play a role in cell expansion during growth, in cell-cell fusion during mating, and in spore release during sporulation. This enzyme may be involved in beta-glucan degradation. Active on laminarin and lichenan.</text>
</comment>
<evidence type="ECO:0000256" key="14">
    <source>
        <dbReference type="ARBA" id="ARBA00042373"/>
    </source>
</evidence>
<evidence type="ECO:0000256" key="11">
    <source>
        <dbReference type="ARBA" id="ARBA00023316"/>
    </source>
</evidence>
<dbReference type="Gene3D" id="3.20.20.80">
    <property type="entry name" value="Glycosidases"/>
    <property type="match status" value="1"/>
</dbReference>
<proteinExistence type="predicted"/>
<dbReference type="EMBL" id="JBHULB010000006">
    <property type="protein sequence ID" value="MFD2585931.1"/>
    <property type="molecule type" value="Genomic_DNA"/>
</dbReference>
<dbReference type="InterPro" id="IPR017853">
    <property type="entry name" value="GH"/>
</dbReference>
<keyword evidence="6" id="KW-0732">Signal</keyword>
<evidence type="ECO:0000313" key="17">
    <source>
        <dbReference type="Proteomes" id="UP001597526"/>
    </source>
</evidence>
<organism evidence="16 17">
    <name type="scientific">Croceitalea marina</name>
    <dbReference type="NCBI Taxonomy" id="1775166"/>
    <lineage>
        <taxon>Bacteria</taxon>
        <taxon>Pseudomonadati</taxon>
        <taxon>Bacteroidota</taxon>
        <taxon>Flavobacteriia</taxon>
        <taxon>Flavobacteriales</taxon>
        <taxon>Flavobacteriaceae</taxon>
        <taxon>Croceitalea</taxon>
    </lineage>
</organism>
<comment type="subcellular location">
    <subcellularLocation>
        <location evidence="2">Cell membrane</location>
    </subcellularLocation>
    <subcellularLocation>
        <location evidence="1">Secreted</location>
        <location evidence="1">Cell wall</location>
    </subcellularLocation>
</comment>
<evidence type="ECO:0000256" key="4">
    <source>
        <dbReference type="ARBA" id="ARBA00022512"/>
    </source>
</evidence>
<dbReference type="GO" id="GO:0016787">
    <property type="term" value="F:hydrolase activity"/>
    <property type="evidence" value="ECO:0007669"/>
    <property type="project" value="UniProtKB-KW"/>
</dbReference>
<sequence>MSYREGHHFSLAKHTYKGHAGVDFTKISEDELRKLWIETMQNGMHGLCFSMYEDGQKPGDVITVEQVQRRIEIIKPYTKWVRSFSCIEGNEHIPRVAKKNGLKTLVGAWLGDDLEMNETEIEALIALAKEGCVDIAAVGNEVLYRNDLTKEQLLGYINRVKQALPDVQVGYVDAYYEFTQHPEIVDASDVILSNCYPYWEGCPIEHSLGHMQQMFGQATDAAWGKKVIITETGWPSQGSSLKGAVSNAENAMKYFINTQVWAAKDNVEIFYFSSFDESWKVGAEGDVGAYWGLWDKNEKLKF</sequence>
<evidence type="ECO:0000256" key="9">
    <source>
        <dbReference type="ARBA" id="ARBA00023180"/>
    </source>
</evidence>
<evidence type="ECO:0000256" key="1">
    <source>
        <dbReference type="ARBA" id="ARBA00004191"/>
    </source>
</evidence>